<dbReference type="InterPro" id="IPR046357">
    <property type="entry name" value="PPIase_dom_sf"/>
</dbReference>
<dbReference type="PROSITE" id="PS01096">
    <property type="entry name" value="PPIC_PPIASE_1"/>
    <property type="match status" value="1"/>
</dbReference>
<dbReference type="PANTHER" id="PTHR47529:SF1">
    <property type="entry name" value="PERIPLASMIC CHAPERONE PPID"/>
    <property type="match status" value="1"/>
</dbReference>
<comment type="similarity">
    <text evidence="8">Belongs to the PpiD chaperone family.</text>
</comment>
<evidence type="ECO:0000256" key="2">
    <source>
        <dbReference type="ARBA" id="ARBA00022475"/>
    </source>
</evidence>
<evidence type="ECO:0000256" key="1">
    <source>
        <dbReference type="ARBA" id="ARBA00004382"/>
    </source>
</evidence>
<dbReference type="SUPFAM" id="SSF54534">
    <property type="entry name" value="FKBP-like"/>
    <property type="match status" value="1"/>
</dbReference>
<keyword evidence="4 12" id="KW-0812">Transmembrane</keyword>
<comment type="caution">
    <text evidence="14">The sequence shown here is derived from an EMBL/GenBank/DDBJ whole genome shotgun (WGS) entry which is preliminary data.</text>
</comment>
<evidence type="ECO:0000256" key="12">
    <source>
        <dbReference type="SAM" id="Phobius"/>
    </source>
</evidence>
<dbReference type="RefSeq" id="WP_055732008.1">
    <property type="nucleotide sequence ID" value="NZ_BMDY01000022.1"/>
</dbReference>
<evidence type="ECO:0000256" key="4">
    <source>
        <dbReference type="ARBA" id="ARBA00022692"/>
    </source>
</evidence>
<dbReference type="Gene3D" id="1.10.4030.10">
    <property type="entry name" value="Porin chaperone SurA, peptide-binding domain"/>
    <property type="match status" value="1"/>
</dbReference>
<dbReference type="InterPro" id="IPR023058">
    <property type="entry name" value="PPIase_PpiC_CS"/>
</dbReference>
<accession>A0ABQ1I4N6</accession>
<feature type="domain" description="PpiC" evidence="13">
    <location>
        <begin position="268"/>
        <end position="366"/>
    </location>
</feature>
<dbReference type="InterPro" id="IPR052029">
    <property type="entry name" value="PpiD_chaperone"/>
</dbReference>
<feature type="transmembrane region" description="Helical" evidence="12">
    <location>
        <begin position="12"/>
        <end position="35"/>
    </location>
</feature>
<evidence type="ECO:0000256" key="5">
    <source>
        <dbReference type="ARBA" id="ARBA00022989"/>
    </source>
</evidence>
<name>A0ABQ1I4N6_9ALTE</name>
<evidence type="ECO:0000259" key="13">
    <source>
        <dbReference type="PROSITE" id="PS50198"/>
    </source>
</evidence>
<evidence type="ECO:0000256" key="6">
    <source>
        <dbReference type="ARBA" id="ARBA00023136"/>
    </source>
</evidence>
<dbReference type="Pfam" id="PF13624">
    <property type="entry name" value="SurA_N_3"/>
    <property type="match status" value="1"/>
</dbReference>
<keyword evidence="6 12" id="KW-0472">Membrane</keyword>
<keyword evidence="15" id="KW-1185">Reference proteome</keyword>
<organism evidence="14 15">
    <name type="scientific">Agarivorans gilvus</name>
    <dbReference type="NCBI Taxonomy" id="680279"/>
    <lineage>
        <taxon>Bacteria</taxon>
        <taxon>Pseudomonadati</taxon>
        <taxon>Pseudomonadota</taxon>
        <taxon>Gammaproteobacteria</taxon>
        <taxon>Alteromonadales</taxon>
        <taxon>Alteromonadaceae</taxon>
        <taxon>Agarivorans</taxon>
    </lineage>
</organism>
<keyword evidence="11" id="KW-0697">Rotamase</keyword>
<dbReference type="Gene3D" id="3.10.50.40">
    <property type="match status" value="1"/>
</dbReference>
<dbReference type="InterPro" id="IPR027304">
    <property type="entry name" value="Trigger_fact/SurA_dom_sf"/>
</dbReference>
<dbReference type="EMBL" id="BMDY01000022">
    <property type="protein sequence ID" value="GGB16465.1"/>
    <property type="molecule type" value="Genomic_DNA"/>
</dbReference>
<evidence type="ECO:0000256" key="7">
    <source>
        <dbReference type="ARBA" id="ARBA00023186"/>
    </source>
</evidence>
<evidence type="ECO:0000313" key="15">
    <source>
        <dbReference type="Proteomes" id="UP000651977"/>
    </source>
</evidence>
<dbReference type="PANTHER" id="PTHR47529">
    <property type="entry name" value="PEPTIDYL-PROLYL CIS-TRANS ISOMERASE D"/>
    <property type="match status" value="1"/>
</dbReference>
<gene>
    <name evidence="14" type="primary">ppiD</name>
    <name evidence="14" type="ORF">GCM10007414_32370</name>
</gene>
<protein>
    <recommendedName>
        <fullName evidence="9">Periplasmic chaperone PpiD</fullName>
    </recommendedName>
    <alternativeName>
        <fullName evidence="10">Periplasmic folding chaperone</fullName>
    </alternativeName>
</protein>
<dbReference type="PROSITE" id="PS50198">
    <property type="entry name" value="PPIC_PPIASE_2"/>
    <property type="match status" value="1"/>
</dbReference>
<keyword evidence="5 12" id="KW-1133">Transmembrane helix</keyword>
<dbReference type="Proteomes" id="UP000651977">
    <property type="component" value="Unassembled WGS sequence"/>
</dbReference>
<keyword evidence="2" id="KW-1003">Cell membrane</keyword>
<evidence type="ECO:0000256" key="3">
    <source>
        <dbReference type="ARBA" id="ARBA00022519"/>
    </source>
</evidence>
<evidence type="ECO:0000256" key="8">
    <source>
        <dbReference type="ARBA" id="ARBA00038408"/>
    </source>
</evidence>
<sequence length="629" mass="69807">MLEKLREGSQGPVAKIILILVILSFALAGVGSYIASPSEQLAAEVNGESITRAEFDQAYQNERARLENQFGDAFNQLAADPNYIAQFRNDVLQRLINERLLDQAADKYGLRVSDAQVKSQILGMQEFQVDGRFDNERYLAVLYRANLQPAQFRDIIRADLTRRQLQQALLGSEFALPAEAELLVKLNQQTRDLRYVTVPLANFSSQQAPTEEEMQAYYQEHQSNFQTEEAVDLEYIIVDADAIAETIQPSEEEIEQYYQAHLQSYSQPEQRKVAHILVNFSDDEAADKAKAEALLARINSGEDFAELAAEASDESFSAENGGELGWFESGVLPEAFDSALFAISEVGQVSDVVKTEAGFHIIKLLELQAEQAQPLSEVKQQISQRLQQQQAQAAFYAQAQRLAEVAFEIPDSLVDVAKETGLERKTLSGLTRSNASGELAQAQVLNKLFDADFIAEGLNSDAIQLAAESNIVVRVTAHQPSVLKSFEEVQSQIASALTQSKASKAAQEYAESLKQAMLSGEGLDALLYEQNLQVEAKYRVGRDSQDLEPQVVRQLFTMAKPSEQKVAERITAMNGDQVVIQITAVNEAESVDPSETQRWLQQLANVKTEASYQVLIDVLKSKAEIENLL</sequence>
<dbReference type="GO" id="GO:0016853">
    <property type="term" value="F:isomerase activity"/>
    <property type="evidence" value="ECO:0007669"/>
    <property type="project" value="UniProtKB-KW"/>
</dbReference>
<keyword evidence="3" id="KW-0997">Cell inner membrane</keyword>
<keyword evidence="11 14" id="KW-0413">Isomerase</keyword>
<evidence type="ECO:0000256" key="10">
    <source>
        <dbReference type="ARBA" id="ARBA00042775"/>
    </source>
</evidence>
<keyword evidence="7" id="KW-0143">Chaperone</keyword>
<dbReference type="SUPFAM" id="SSF109998">
    <property type="entry name" value="Triger factor/SurA peptide-binding domain-like"/>
    <property type="match status" value="1"/>
</dbReference>
<dbReference type="Pfam" id="PF13616">
    <property type="entry name" value="Rotamase_3"/>
    <property type="match status" value="1"/>
</dbReference>
<proteinExistence type="inferred from homology"/>
<reference evidence="15" key="1">
    <citation type="journal article" date="2019" name="Int. J. Syst. Evol. Microbiol.">
        <title>The Global Catalogue of Microorganisms (GCM) 10K type strain sequencing project: providing services to taxonomists for standard genome sequencing and annotation.</title>
        <authorList>
            <consortium name="The Broad Institute Genomics Platform"/>
            <consortium name="The Broad Institute Genome Sequencing Center for Infectious Disease"/>
            <person name="Wu L."/>
            <person name="Ma J."/>
        </authorList>
    </citation>
    <scope>NUCLEOTIDE SEQUENCE [LARGE SCALE GENOMIC DNA]</scope>
    <source>
        <strain evidence="15">CGMCC 1.10131</strain>
    </source>
</reference>
<dbReference type="InterPro" id="IPR000297">
    <property type="entry name" value="PPIase_PpiC"/>
</dbReference>
<evidence type="ECO:0000256" key="11">
    <source>
        <dbReference type="PROSITE-ProRule" id="PRU00278"/>
    </source>
</evidence>
<evidence type="ECO:0000313" key="14">
    <source>
        <dbReference type="EMBL" id="GGB16465.1"/>
    </source>
</evidence>
<comment type="subcellular location">
    <subcellularLocation>
        <location evidence="1">Cell inner membrane</location>
        <topology evidence="1">Single-pass type II membrane protein</topology>
        <orientation evidence="1">Periplasmic side</orientation>
    </subcellularLocation>
</comment>
<evidence type="ECO:0000256" key="9">
    <source>
        <dbReference type="ARBA" id="ARBA00040743"/>
    </source>
</evidence>